<feature type="region of interest" description="Disordered" evidence="1">
    <location>
        <begin position="706"/>
        <end position="736"/>
    </location>
</feature>
<dbReference type="EMBL" id="JARPUR010000002">
    <property type="protein sequence ID" value="KAK4882957.1"/>
    <property type="molecule type" value="Genomic_DNA"/>
</dbReference>
<feature type="compositionally biased region" description="Acidic residues" evidence="1">
    <location>
        <begin position="78"/>
        <end position="98"/>
    </location>
</feature>
<sequence length="1271" mass="143026">MSAICQNFVQNAWKKELCSNCFKSKDEHQNLTKKLPLVNSQKVIESIIKNTIKHNTKTKRIVSFTNDIAKVIGYGGEDWSDVDEESNPSEDEDEDEINELDHEIGETEKELERLTKENTDFNTVNANLLKENADAKKSYTHLKLGTPQIDAEGRKQTLMVTVTPFGQDARKTKQISQIPIAKNKDSQIDNKINAILTAYSVKNEEFTVKEEKSLLEEISETLEKGKTPIQIISRKKAQKDIVLDISKLESEKNVEIEVQDKTAEKNKDFKLNKSNIPERKNGLSRATVIKRDQEKPVIYQTSTAKIELSNKNLKLPKELLLNKTLKQDSVNATIIKSEEGPNKSENTEKLLKTIDTNAENSTASDVSLEETILSKDSSDETNSHSSEDYPKTEDSLTESVSEKDESTNFTDSTSDDSIPPETREQAGEPDGHADPDGNNEPPALPTTPPPMLETRSSFLHGVGTPKDKPKPPIKPSAIITRKPVLMPSQPQQQQTFTTFMVEPKVTFEEDSAKLDLYNADLGRSTNKRKAPKPPACEEPVINYPRHSIPGLNIIPSTLKEIPQNDRALSYSSKVPVEINNNPNGAVMPVSRKLLSLSSDSLTTIGIEEKKKEKSKGRFSLKKFLRMNSNKDLSKVRIDSPKYEEVKYVEPQARPRLVIVHPLDLNGAKVEVVSKPILSHEQFDLGFSMPALNSEYQIPRSIPVDHNEQKMTKPLPPPRNLDDWNRKNKPNLPHPPKSMEIINKQKHLNRNNFIRKNNDSVYANIGEVRSAIIPNKPQRTASMREREALAAQQNGINIVDTYEPIENNCKSNKENLYDYISGARSSSPEFDSSSPEKNSPTYKSSKNQRCIRQARSNSNVDVSGEYYKFQGIPRSASLTYCGSETESEIYSPYCFYGSESEVAEDDRDWSAPNSKTYKLRSRKGRSIVHKNLEDNYGAVIIANHEALAQVLENIQQGTPVQPALRGLKSSPNLRWTDFSIKENIVPLIVGARVFHQAVWGAHHVTLIIRPGTAPVSSQSLGVFNLIPITEFTDLVPVKYLPNSTQDVDKLEQASVAVLPWLQINTIQSYTDLLKNKSSNNSQEDLFKDACFIVLQLINALKMLQSRGIEELPLSLNSFIIYREMEKDNHHRLCVLQGFDEELMCKNENVDFGSLCQCAATVLMHLLPNAKSTPLLHSLLNTERAVSLTQVKSILEFSLWGPSDVTLSCNIRERELALQRWLDLQRATVLHGLVCARIQLTVYEECHLLFLVRSNAKMMCDASLLLDSIKQTK</sequence>
<dbReference type="Proteomes" id="UP001353858">
    <property type="component" value="Unassembled WGS sequence"/>
</dbReference>
<feature type="compositionally biased region" description="Pro residues" evidence="1">
    <location>
        <begin position="442"/>
        <end position="451"/>
    </location>
</feature>
<dbReference type="AlphaFoldDB" id="A0AAN7PD85"/>
<feature type="compositionally biased region" description="Low complexity" evidence="1">
    <location>
        <begin position="824"/>
        <end position="835"/>
    </location>
</feature>
<feature type="compositionally biased region" description="Basic and acidic residues" evidence="1">
    <location>
        <begin position="372"/>
        <end position="406"/>
    </location>
</feature>
<reference evidence="3" key="1">
    <citation type="submission" date="2023-01" db="EMBL/GenBank/DDBJ databases">
        <title>Key to firefly adult light organ development and bioluminescence: homeobox transcription factors regulate luciferase expression and transportation to peroxisome.</title>
        <authorList>
            <person name="Fu X."/>
        </authorList>
    </citation>
    <scope>NUCLEOTIDE SEQUENCE [LARGE SCALE GENOMIC DNA]</scope>
</reference>
<protein>
    <submittedName>
        <fullName evidence="2">Uncharacterized protein</fullName>
    </submittedName>
</protein>
<dbReference type="PANTHER" id="PTHR37970">
    <property type="entry name" value="PROTEIN CBG08587"/>
    <property type="match status" value="1"/>
</dbReference>
<accession>A0AAN7PD85</accession>
<dbReference type="PANTHER" id="PTHR37970:SF1">
    <property type="entry name" value="SERINE-RICH ADHESIN FOR PLATELETS"/>
    <property type="match status" value="1"/>
</dbReference>
<feature type="compositionally biased region" description="Low complexity" evidence="1">
    <location>
        <begin position="407"/>
        <end position="417"/>
    </location>
</feature>
<feature type="compositionally biased region" description="Polar residues" evidence="1">
    <location>
        <begin position="355"/>
        <end position="365"/>
    </location>
</feature>
<evidence type="ECO:0000313" key="2">
    <source>
        <dbReference type="EMBL" id="KAK4882957.1"/>
    </source>
</evidence>
<feature type="compositionally biased region" description="Basic and acidic residues" evidence="1">
    <location>
        <begin position="421"/>
        <end position="435"/>
    </location>
</feature>
<feature type="region of interest" description="Disordered" evidence="1">
    <location>
        <begin position="355"/>
        <end position="475"/>
    </location>
</feature>
<organism evidence="2 3">
    <name type="scientific">Aquatica leii</name>
    <dbReference type="NCBI Taxonomy" id="1421715"/>
    <lineage>
        <taxon>Eukaryota</taxon>
        <taxon>Metazoa</taxon>
        <taxon>Ecdysozoa</taxon>
        <taxon>Arthropoda</taxon>
        <taxon>Hexapoda</taxon>
        <taxon>Insecta</taxon>
        <taxon>Pterygota</taxon>
        <taxon>Neoptera</taxon>
        <taxon>Endopterygota</taxon>
        <taxon>Coleoptera</taxon>
        <taxon>Polyphaga</taxon>
        <taxon>Elateriformia</taxon>
        <taxon>Elateroidea</taxon>
        <taxon>Lampyridae</taxon>
        <taxon>Luciolinae</taxon>
        <taxon>Aquatica</taxon>
    </lineage>
</organism>
<feature type="region of interest" description="Disordered" evidence="1">
    <location>
        <begin position="823"/>
        <end position="855"/>
    </location>
</feature>
<proteinExistence type="predicted"/>
<name>A0AAN7PD85_9COLE</name>
<evidence type="ECO:0000313" key="3">
    <source>
        <dbReference type="Proteomes" id="UP001353858"/>
    </source>
</evidence>
<feature type="region of interest" description="Disordered" evidence="1">
    <location>
        <begin position="77"/>
        <end position="99"/>
    </location>
</feature>
<evidence type="ECO:0000256" key="1">
    <source>
        <dbReference type="SAM" id="MobiDB-lite"/>
    </source>
</evidence>
<keyword evidence="3" id="KW-1185">Reference proteome</keyword>
<gene>
    <name evidence="2" type="ORF">RN001_006276</name>
</gene>
<feature type="compositionally biased region" description="Polar residues" evidence="1">
    <location>
        <begin position="836"/>
        <end position="855"/>
    </location>
</feature>
<comment type="caution">
    <text evidence="2">The sequence shown here is derived from an EMBL/GenBank/DDBJ whole genome shotgun (WGS) entry which is preliminary data.</text>
</comment>